<evidence type="ECO:0000313" key="2">
    <source>
        <dbReference type="Proteomes" id="UP000249057"/>
    </source>
</evidence>
<name>A0ACD1GNI5_9EURO</name>
<dbReference type="EMBL" id="KZ825312">
    <property type="protein sequence ID" value="RAH50811.1"/>
    <property type="molecule type" value="Genomic_DNA"/>
</dbReference>
<proteinExistence type="predicted"/>
<evidence type="ECO:0000313" key="1">
    <source>
        <dbReference type="EMBL" id="RAH50811.1"/>
    </source>
</evidence>
<organism evidence="1 2">
    <name type="scientific">Aspergillus brunneoviolaceus CBS 621.78</name>
    <dbReference type="NCBI Taxonomy" id="1450534"/>
    <lineage>
        <taxon>Eukaryota</taxon>
        <taxon>Fungi</taxon>
        <taxon>Dikarya</taxon>
        <taxon>Ascomycota</taxon>
        <taxon>Pezizomycotina</taxon>
        <taxon>Eurotiomycetes</taxon>
        <taxon>Eurotiomycetidae</taxon>
        <taxon>Eurotiales</taxon>
        <taxon>Aspergillaceae</taxon>
        <taxon>Aspergillus</taxon>
        <taxon>Aspergillus subgen. Circumdati</taxon>
    </lineage>
</organism>
<reference evidence="1" key="1">
    <citation type="submission" date="2018-02" db="EMBL/GenBank/DDBJ databases">
        <title>The genomes of Aspergillus section Nigri reveals drivers in fungal speciation.</title>
        <authorList>
            <consortium name="DOE Joint Genome Institute"/>
            <person name="Vesth T.C."/>
            <person name="Nybo J."/>
            <person name="Theobald S."/>
            <person name="Brandl J."/>
            <person name="Frisvad J.C."/>
            <person name="Nielsen K.F."/>
            <person name="Lyhne E.K."/>
            <person name="Kogle M.E."/>
            <person name="Kuo A."/>
            <person name="Riley R."/>
            <person name="Clum A."/>
            <person name="Nolan M."/>
            <person name="Lipzen A."/>
            <person name="Salamov A."/>
            <person name="Henrissat B."/>
            <person name="Wiebenga A."/>
            <person name="De vries R.P."/>
            <person name="Grigoriev I.V."/>
            <person name="Mortensen U.H."/>
            <person name="Andersen M.R."/>
            <person name="Baker S.E."/>
        </authorList>
    </citation>
    <scope>NUCLEOTIDE SEQUENCE</scope>
    <source>
        <strain evidence="1">CBS 621.78</strain>
    </source>
</reference>
<dbReference type="Proteomes" id="UP000249057">
    <property type="component" value="Unassembled WGS sequence"/>
</dbReference>
<keyword evidence="2" id="KW-1185">Reference proteome</keyword>
<sequence>MMNTAFSKQDLLTVLVANSPLPSYLISIIVIVLLLVLPTDRLTQFIYLSIIALKPAELQHLPSFPYLLAECLCWDSNAA</sequence>
<accession>A0ACD1GNI5</accession>
<gene>
    <name evidence="1" type="ORF">BO95DRAFT_438073</name>
</gene>
<protein>
    <submittedName>
        <fullName evidence="1">Uncharacterized protein</fullName>
    </submittedName>
</protein>